<evidence type="ECO:0000313" key="2">
    <source>
        <dbReference type="Proteomes" id="UP001596409"/>
    </source>
</evidence>
<comment type="caution">
    <text evidence="1">The sequence shown here is derived from an EMBL/GenBank/DDBJ whole genome shotgun (WGS) entry which is preliminary data.</text>
</comment>
<protein>
    <recommendedName>
        <fullName evidence="3">Conjugal transfer protein TraB</fullName>
    </recommendedName>
</protein>
<dbReference type="Proteomes" id="UP001596409">
    <property type="component" value="Unassembled WGS sequence"/>
</dbReference>
<organism evidence="1 2">
    <name type="scientific">Streptomyces viridiviolaceus</name>
    <dbReference type="NCBI Taxonomy" id="68282"/>
    <lineage>
        <taxon>Bacteria</taxon>
        <taxon>Bacillati</taxon>
        <taxon>Actinomycetota</taxon>
        <taxon>Actinomycetes</taxon>
        <taxon>Kitasatosporales</taxon>
        <taxon>Streptomycetaceae</taxon>
        <taxon>Streptomyces</taxon>
    </lineage>
</organism>
<evidence type="ECO:0000313" key="1">
    <source>
        <dbReference type="EMBL" id="MFC7016061.1"/>
    </source>
</evidence>
<gene>
    <name evidence="1" type="ORF">ACFQMH_31065</name>
</gene>
<keyword evidence="2" id="KW-1185">Reference proteome</keyword>
<name>A0ABW2E7D9_9ACTN</name>
<accession>A0ABW2E7D9</accession>
<dbReference type="EMBL" id="JBHSYM010000073">
    <property type="protein sequence ID" value="MFC7016061.1"/>
    <property type="molecule type" value="Genomic_DNA"/>
</dbReference>
<reference evidence="2" key="1">
    <citation type="journal article" date="2019" name="Int. J. Syst. Evol. Microbiol.">
        <title>The Global Catalogue of Microorganisms (GCM) 10K type strain sequencing project: providing services to taxonomists for standard genome sequencing and annotation.</title>
        <authorList>
            <consortium name="The Broad Institute Genomics Platform"/>
            <consortium name="The Broad Institute Genome Sequencing Center for Infectious Disease"/>
            <person name="Wu L."/>
            <person name="Ma J."/>
        </authorList>
    </citation>
    <scope>NUCLEOTIDE SEQUENCE [LARGE SCALE GENOMIC DNA]</scope>
    <source>
        <strain evidence="2">JCM 4855</strain>
    </source>
</reference>
<dbReference type="RefSeq" id="WP_189878944.1">
    <property type="nucleotide sequence ID" value="NZ_BMWA01000030.1"/>
</dbReference>
<evidence type="ECO:0008006" key="3">
    <source>
        <dbReference type="Google" id="ProtNLM"/>
    </source>
</evidence>
<proteinExistence type="predicted"/>
<sequence>MGEIAPAIGADGANNGYTALVTKFTALQNAAAGLLEEAEHLAQRMRANADAAVTVADLCAAAQVDSRHVAAIADVSAAFGRVVGGCKRLMGAADAMHTAARHLKTEHQAEYGGVHAAATASKARQALPGFYRQT</sequence>